<keyword evidence="1" id="KW-0540">Nuclease</keyword>
<evidence type="ECO:0000256" key="1">
    <source>
        <dbReference type="ARBA" id="ARBA00022722"/>
    </source>
</evidence>
<keyword evidence="3" id="KW-0269">Exonuclease</keyword>
<sequence length="199" mass="22152">MSVMDPFRRWAALPNLAVLDTETTGLHGEVIELAIVDGSGAVLFDERIRPTCPIEPGAQAIHGITDADLADLPGIAHHWPRLRSILAERHVLIYNRDFDVYRLLHSLHMGVPHWDPQAEHTQGFGHFHRTSECVMRAYAASKGYRRWVKLVTACRDERIETADLDAAHSALGDALRTLRLIQAVAGKDGPARLVFPTTN</sequence>
<keyword evidence="2" id="KW-0378">Hydrolase</keyword>
<dbReference type="PANTHER" id="PTHR30231">
    <property type="entry name" value="DNA POLYMERASE III SUBUNIT EPSILON"/>
    <property type="match status" value="1"/>
</dbReference>
<dbReference type="SUPFAM" id="SSF53098">
    <property type="entry name" value="Ribonuclease H-like"/>
    <property type="match status" value="1"/>
</dbReference>
<dbReference type="CDD" id="cd06127">
    <property type="entry name" value="DEDDh"/>
    <property type="match status" value="1"/>
</dbReference>
<reference evidence="5" key="1">
    <citation type="journal article" date="2014" name="Int. J. Syst. Evol. Microbiol.">
        <title>Complete genome sequence of Corynebacterium casei LMG S-19264T (=DSM 44701T), isolated from a smear-ripened cheese.</title>
        <authorList>
            <consortium name="US DOE Joint Genome Institute (JGI-PGF)"/>
            <person name="Walter F."/>
            <person name="Albersmeier A."/>
            <person name="Kalinowski J."/>
            <person name="Ruckert C."/>
        </authorList>
    </citation>
    <scope>NUCLEOTIDE SEQUENCE</scope>
    <source>
        <strain evidence="5">JCM 31311</strain>
    </source>
</reference>
<evidence type="ECO:0000313" key="5">
    <source>
        <dbReference type="EMBL" id="GGR31281.1"/>
    </source>
</evidence>
<dbReference type="Pfam" id="PF00929">
    <property type="entry name" value="RNase_T"/>
    <property type="match status" value="1"/>
</dbReference>
<dbReference type="GO" id="GO:0003676">
    <property type="term" value="F:nucleic acid binding"/>
    <property type="evidence" value="ECO:0007669"/>
    <property type="project" value="InterPro"/>
</dbReference>
<dbReference type="InterPro" id="IPR012337">
    <property type="entry name" value="RNaseH-like_sf"/>
</dbReference>
<evidence type="ECO:0000313" key="6">
    <source>
        <dbReference type="Proteomes" id="UP000603865"/>
    </source>
</evidence>
<evidence type="ECO:0000256" key="3">
    <source>
        <dbReference type="ARBA" id="ARBA00022839"/>
    </source>
</evidence>
<dbReference type="GO" id="GO:0008408">
    <property type="term" value="F:3'-5' exonuclease activity"/>
    <property type="evidence" value="ECO:0007669"/>
    <property type="project" value="TreeGrafter"/>
</dbReference>
<dbReference type="Proteomes" id="UP000603865">
    <property type="component" value="Unassembled WGS sequence"/>
</dbReference>
<reference evidence="5" key="2">
    <citation type="submission" date="2020-09" db="EMBL/GenBank/DDBJ databases">
        <authorList>
            <person name="Sun Q."/>
            <person name="Ohkuma M."/>
        </authorList>
    </citation>
    <scope>NUCLEOTIDE SEQUENCE</scope>
    <source>
        <strain evidence="5">JCM 31311</strain>
    </source>
</reference>
<comment type="caution">
    <text evidence="5">The sequence shown here is derived from an EMBL/GenBank/DDBJ whole genome shotgun (WGS) entry which is preliminary data.</text>
</comment>
<keyword evidence="6" id="KW-1185">Reference proteome</keyword>
<evidence type="ECO:0000259" key="4">
    <source>
        <dbReference type="SMART" id="SM00479"/>
    </source>
</evidence>
<dbReference type="InterPro" id="IPR036397">
    <property type="entry name" value="RNaseH_sf"/>
</dbReference>
<evidence type="ECO:0000256" key="2">
    <source>
        <dbReference type="ARBA" id="ARBA00022801"/>
    </source>
</evidence>
<protein>
    <submittedName>
        <fullName evidence="5">DNA polymerase III subunit epsilon</fullName>
    </submittedName>
</protein>
<dbReference type="RefSeq" id="WP_189093000.1">
    <property type="nucleotide sequence ID" value="NZ_BMQL01000052.1"/>
</dbReference>
<dbReference type="EMBL" id="BMQL01000052">
    <property type="protein sequence ID" value="GGR31281.1"/>
    <property type="molecule type" value="Genomic_DNA"/>
</dbReference>
<dbReference type="PANTHER" id="PTHR30231:SF4">
    <property type="entry name" value="PROTEIN NEN2"/>
    <property type="match status" value="1"/>
</dbReference>
<name>A0A918CM16_9DEIO</name>
<dbReference type="Gene3D" id="3.30.420.10">
    <property type="entry name" value="Ribonuclease H-like superfamily/Ribonuclease H"/>
    <property type="match status" value="1"/>
</dbReference>
<dbReference type="SMART" id="SM00479">
    <property type="entry name" value="EXOIII"/>
    <property type="match status" value="1"/>
</dbReference>
<proteinExistence type="predicted"/>
<feature type="domain" description="Exonuclease" evidence="4">
    <location>
        <begin position="15"/>
        <end position="190"/>
    </location>
</feature>
<dbReference type="AlphaFoldDB" id="A0A918CM16"/>
<gene>
    <name evidence="5" type="ORF">GCM10008957_47440</name>
</gene>
<dbReference type="InterPro" id="IPR013520">
    <property type="entry name" value="Ribonucl_H"/>
</dbReference>
<accession>A0A918CM16</accession>
<organism evidence="5 6">
    <name type="scientific">Deinococcus ruber</name>
    <dbReference type="NCBI Taxonomy" id="1848197"/>
    <lineage>
        <taxon>Bacteria</taxon>
        <taxon>Thermotogati</taxon>
        <taxon>Deinococcota</taxon>
        <taxon>Deinococci</taxon>
        <taxon>Deinococcales</taxon>
        <taxon>Deinococcaceae</taxon>
        <taxon>Deinococcus</taxon>
    </lineage>
</organism>